<dbReference type="Pfam" id="PF00786">
    <property type="entry name" value="PBD"/>
    <property type="match status" value="1"/>
</dbReference>
<gene>
    <name evidence="3" type="ORF">QJS04_geneDACA015270</name>
</gene>
<sequence length="272" mass="28224">MSTKMKGLLKGLRYISQIFDANGKEHEMQIGYPTDVKHVAHIGWDGPSVSSPSWAQMNEFRSAPLSSLGNEAMESSTASRPSQGLIVSSPVRNLPEHPLPKPGSRRQELIASSASSPSTGSPRRGHHPKSDGASTRELLLALDAGGGGGSGGGSPASPNRPRHSRRYQSTGGVSVDSPTRDSPSGSAAPGKTRHHRKATAAAGGDSPSQDTPLIPKQSRKKKTKGSSGGSGSSRSSSRSKASAAAAASESVPESRSDQFTALRAVKEEEEGI</sequence>
<dbReference type="PANTHER" id="PTHR46325:SF20">
    <property type="entry name" value="CRIB DOMAIN-CONTAINING PROTEIN RIC10"/>
    <property type="match status" value="1"/>
</dbReference>
<feature type="region of interest" description="Disordered" evidence="1">
    <location>
        <begin position="68"/>
        <end position="272"/>
    </location>
</feature>
<reference evidence="3" key="2">
    <citation type="submission" date="2023-06" db="EMBL/GenBank/DDBJ databases">
        <authorList>
            <person name="Ma L."/>
            <person name="Liu K.-W."/>
            <person name="Li Z."/>
            <person name="Hsiao Y.-Y."/>
            <person name="Qi Y."/>
            <person name="Fu T."/>
            <person name="Tang G."/>
            <person name="Zhang D."/>
            <person name="Sun W.-H."/>
            <person name="Liu D.-K."/>
            <person name="Li Y."/>
            <person name="Chen G.-Z."/>
            <person name="Liu X.-D."/>
            <person name="Liao X.-Y."/>
            <person name="Jiang Y.-T."/>
            <person name="Yu X."/>
            <person name="Hao Y."/>
            <person name="Huang J."/>
            <person name="Zhao X.-W."/>
            <person name="Ke S."/>
            <person name="Chen Y.-Y."/>
            <person name="Wu W.-L."/>
            <person name="Hsu J.-L."/>
            <person name="Lin Y.-F."/>
            <person name="Huang M.-D."/>
            <person name="Li C.-Y."/>
            <person name="Huang L."/>
            <person name="Wang Z.-W."/>
            <person name="Zhao X."/>
            <person name="Zhong W.-Y."/>
            <person name="Peng D.-H."/>
            <person name="Ahmad S."/>
            <person name="Lan S."/>
            <person name="Zhang J.-S."/>
            <person name="Tsai W.-C."/>
            <person name="Van De Peer Y."/>
            <person name="Liu Z.-J."/>
        </authorList>
    </citation>
    <scope>NUCLEOTIDE SEQUENCE</scope>
    <source>
        <strain evidence="3">SCP</strain>
        <tissue evidence="3">Leaves</tissue>
    </source>
</reference>
<feature type="compositionally biased region" description="Polar residues" evidence="1">
    <location>
        <begin position="167"/>
        <end position="185"/>
    </location>
</feature>
<comment type="caution">
    <text evidence="3">The sequence shown here is derived from an EMBL/GenBank/DDBJ whole genome shotgun (WGS) entry which is preliminary data.</text>
</comment>
<keyword evidence="4" id="KW-1185">Reference proteome</keyword>
<name>A0AAV9AQC0_ACOGR</name>
<evidence type="ECO:0000256" key="1">
    <source>
        <dbReference type="SAM" id="MobiDB-lite"/>
    </source>
</evidence>
<evidence type="ECO:0000259" key="2">
    <source>
        <dbReference type="PROSITE" id="PS50108"/>
    </source>
</evidence>
<dbReference type="Proteomes" id="UP001179952">
    <property type="component" value="Unassembled WGS sequence"/>
</dbReference>
<feature type="compositionally biased region" description="Low complexity" evidence="1">
    <location>
        <begin position="111"/>
        <end position="122"/>
    </location>
</feature>
<feature type="compositionally biased region" description="Polar residues" evidence="1">
    <location>
        <begin position="68"/>
        <end position="86"/>
    </location>
</feature>
<reference evidence="3" key="1">
    <citation type="journal article" date="2023" name="Nat. Commun.">
        <title>Diploid and tetraploid genomes of Acorus and the evolution of monocots.</title>
        <authorList>
            <person name="Ma L."/>
            <person name="Liu K.W."/>
            <person name="Li Z."/>
            <person name="Hsiao Y.Y."/>
            <person name="Qi Y."/>
            <person name="Fu T."/>
            <person name="Tang G.D."/>
            <person name="Zhang D."/>
            <person name="Sun W.H."/>
            <person name="Liu D.K."/>
            <person name="Li Y."/>
            <person name="Chen G.Z."/>
            <person name="Liu X.D."/>
            <person name="Liao X.Y."/>
            <person name="Jiang Y.T."/>
            <person name="Yu X."/>
            <person name="Hao Y."/>
            <person name="Huang J."/>
            <person name="Zhao X.W."/>
            <person name="Ke S."/>
            <person name="Chen Y.Y."/>
            <person name="Wu W.L."/>
            <person name="Hsu J.L."/>
            <person name="Lin Y.F."/>
            <person name="Huang M.D."/>
            <person name="Li C.Y."/>
            <person name="Huang L."/>
            <person name="Wang Z.W."/>
            <person name="Zhao X."/>
            <person name="Zhong W.Y."/>
            <person name="Peng D.H."/>
            <person name="Ahmad S."/>
            <person name="Lan S."/>
            <person name="Zhang J.S."/>
            <person name="Tsai W.C."/>
            <person name="Van de Peer Y."/>
            <person name="Liu Z.J."/>
        </authorList>
    </citation>
    <scope>NUCLEOTIDE SEQUENCE</scope>
    <source>
        <strain evidence="3">SCP</strain>
    </source>
</reference>
<accession>A0AAV9AQC0</accession>
<dbReference type="CDD" id="cd00132">
    <property type="entry name" value="CRIB"/>
    <property type="match status" value="1"/>
</dbReference>
<evidence type="ECO:0000313" key="3">
    <source>
        <dbReference type="EMBL" id="KAK1266125.1"/>
    </source>
</evidence>
<dbReference type="InterPro" id="IPR000095">
    <property type="entry name" value="CRIB_dom"/>
</dbReference>
<organism evidence="3 4">
    <name type="scientific">Acorus gramineus</name>
    <name type="common">Dwarf sweet flag</name>
    <dbReference type="NCBI Taxonomy" id="55184"/>
    <lineage>
        <taxon>Eukaryota</taxon>
        <taxon>Viridiplantae</taxon>
        <taxon>Streptophyta</taxon>
        <taxon>Embryophyta</taxon>
        <taxon>Tracheophyta</taxon>
        <taxon>Spermatophyta</taxon>
        <taxon>Magnoliopsida</taxon>
        <taxon>Liliopsida</taxon>
        <taxon>Acoraceae</taxon>
        <taxon>Acorus</taxon>
    </lineage>
</organism>
<evidence type="ECO:0000313" key="4">
    <source>
        <dbReference type="Proteomes" id="UP001179952"/>
    </source>
</evidence>
<proteinExistence type="predicted"/>
<protein>
    <recommendedName>
        <fullName evidence="2">CRIB domain-containing protein</fullName>
    </recommendedName>
</protein>
<feature type="domain" description="CRIB" evidence="2">
    <location>
        <begin position="30"/>
        <end position="43"/>
    </location>
</feature>
<dbReference type="EMBL" id="JAUJYN010000007">
    <property type="protein sequence ID" value="KAK1266125.1"/>
    <property type="molecule type" value="Genomic_DNA"/>
</dbReference>
<dbReference type="PROSITE" id="PS50108">
    <property type="entry name" value="CRIB"/>
    <property type="match status" value="1"/>
</dbReference>
<dbReference type="AlphaFoldDB" id="A0AAV9AQC0"/>
<feature type="compositionally biased region" description="Gly residues" evidence="1">
    <location>
        <begin position="144"/>
        <end position="154"/>
    </location>
</feature>
<feature type="compositionally biased region" description="Low complexity" evidence="1">
    <location>
        <begin position="232"/>
        <end position="253"/>
    </location>
</feature>
<dbReference type="PANTHER" id="PTHR46325">
    <property type="entry name" value="CRIB DOMAIN-CONTAINING PROTEIN RIC8"/>
    <property type="match status" value="1"/>
</dbReference>